<evidence type="ECO:0000313" key="9">
    <source>
        <dbReference type="EMBL" id="KAF0699228.1"/>
    </source>
</evidence>
<gene>
    <name evidence="10" type="primary">Aste57867_10193</name>
    <name evidence="9" type="ORF">As57867_010154</name>
    <name evidence="10" type="ORF">ASTE57867_10193</name>
</gene>
<reference evidence="10 11" key="1">
    <citation type="submission" date="2019-03" db="EMBL/GenBank/DDBJ databases">
        <authorList>
            <person name="Gaulin E."/>
            <person name="Dumas B."/>
        </authorList>
    </citation>
    <scope>NUCLEOTIDE SEQUENCE [LARGE SCALE GENOMIC DNA]</scope>
    <source>
        <strain evidence="10">CBS 568.67</strain>
    </source>
</reference>
<feature type="region of interest" description="Disordered" evidence="5">
    <location>
        <begin position="735"/>
        <end position="766"/>
    </location>
</feature>
<keyword evidence="11" id="KW-1185">Reference proteome</keyword>
<dbReference type="GO" id="GO:0004252">
    <property type="term" value="F:serine-type endopeptidase activity"/>
    <property type="evidence" value="ECO:0007669"/>
    <property type="project" value="InterPro"/>
</dbReference>
<evidence type="ECO:0000259" key="7">
    <source>
        <dbReference type="PROSITE" id="PS50853"/>
    </source>
</evidence>
<dbReference type="Pfam" id="PF24681">
    <property type="entry name" value="Kelch_KLHDC2_KLHL20_DRC7"/>
    <property type="match status" value="1"/>
</dbReference>
<sequence length="1451" mass="151467">MFAVVLAVCLSVITASGTSVVGPPSQPTANVSSCSIASIAASVTWPALETSNSAITAYELQYQAVSSNDAPWVSWSNHLTGRPTATPYLQVQTILSRSANGATISSGYFRLTSSYNSIADVDTRTGLAVTPLLAFNAAASDVKAGLESIHDVLHVEVVRSGPDTTGGYAWHVEFHENHTRPMLGIHTNMLDNGIVTLVNTQSVTTMCTSTCTAIVSSLASHTAYLFRVRAAVEGTWGPWSAVSDPFQTCTIAVPTVPSKLHASSVSATGISMAWTSPATPTLSLPVLSYTLASLCAGQFLWHTIDVHKPFGTVQTALPNTQCQIRVAATNAVGTGPWSSVVTVVSSPGPPQPPLGITLSTNSPTTLSIHGVITPPTDTGGSPLGAYVVQITPVDDIEWLQLPTPTGLTLDWQPTAPYTRYVARAAATNGLGQSSWVMSNIVRSDMTRIVYPPSVDTRARMPWWLLSATLAVAANTNDKYYIGGTANGGTQGGDGQPGAVFIRLFALDGSLLKETPMYYTGSLQNYSIPPSPQYERTWVDVYAWGGGGGSADVSASQNVSPGGGGGFARASFPVHPGDVVQVAVGGGGAGARNGGFGGYGGGGPGGPGTFAGGGGGGASSVKILTGSTSTTSVLIAPGGGGGGGADLCCAAGGAGGGVNGSTGIAPTAAQIDLPLAVASRDEFHSRFDAGDTRDATGRSAKNYDLEFGNAPGADYTVLAGGGTGAIGSSGGIAGTQSSFQFGSNRGPTMGQAGSGGQGGEGRKGGGGGGGGYFGGGGGGGGLDGGGGGGGSGFVLVSAVVVLPPQQALPVPQQVTATPDVSTLLLQWQPPPTDVQDMIIGYAIEFAIGQTNEDYAQIGVTTQQSFVVDSLLAATDYSVRVKLLTRRNQGGYSPRVVVQTLPDPVYTWQLVEPQLLMQSNVAMGFRHVDGPFGTPSPRRGHSMVVIGDYSYMFGGFGPGYPCQRATSDVCYTSSLENNELWRYHSPTQSWLQLSVVGGVQPAPREKHTAAVVAGKMLVFGGRQLNGGSRNDLWQLDVGATSTITSTQMTPNVPLTDGGDSWTTVLASTDPTNQCIQSMQVMLTLTHGCLNTLEIYLYGPGPSTSPPLQQDIVTGTGVLPDQTWSMAAGIVVGDQRITPSSPATRGHRVQLYGLANASMLCLSGTQTLVLDTTTSLEPLNAFFHLPAAGIWTLEVYDRALDGQSGTLQSWQISWTMEACTPIYQWTNVTNTIQGTPPPPRYQHTSVVVGNSLFVFGGKDIVELQDLYRLDYVPNSPSNVWTTLSPVGLRIMNRRYGQLLLLTPFHALVPSMGLTQTTFDEVDTVRLYRQSVTEPTSTWTDVAVANTSAWPSQRYFAASTWWLTSPSQSKLLVFGGQDHTGFLSDLWELSLTNAWQGHDLQAASTVCPWMFTTRLGEWTASCGTTTPSVAQPCSLASILLAAWCQPTYQTVHNLF</sequence>
<reference evidence="9" key="2">
    <citation type="submission" date="2019-06" db="EMBL/GenBank/DDBJ databases">
        <title>Genomics analysis of Aphanomyces spp. identifies a new class of oomycete effector associated with host adaptation.</title>
        <authorList>
            <person name="Gaulin E."/>
        </authorList>
    </citation>
    <scope>NUCLEOTIDE SEQUENCE</scope>
    <source>
        <strain evidence="9">CBS 578.67</strain>
    </source>
</reference>
<dbReference type="PROSITE" id="PS50853">
    <property type="entry name" value="FN3"/>
    <property type="match status" value="4"/>
</dbReference>
<dbReference type="CDD" id="cd00063">
    <property type="entry name" value="FN3"/>
    <property type="match status" value="4"/>
</dbReference>
<evidence type="ECO:0000256" key="6">
    <source>
        <dbReference type="SAM" id="SignalP"/>
    </source>
</evidence>
<dbReference type="Pfam" id="PF00041">
    <property type="entry name" value="fn3"/>
    <property type="match status" value="1"/>
</dbReference>
<accession>A0A485KPR1</accession>
<dbReference type="InterPro" id="IPR003961">
    <property type="entry name" value="FN3_dom"/>
</dbReference>
<keyword evidence="3" id="KW-0677">Repeat</keyword>
<evidence type="ECO:0000313" key="10">
    <source>
        <dbReference type="EMBL" id="VFT87069.1"/>
    </source>
</evidence>
<feature type="compositionally biased region" description="Polar residues" evidence="5">
    <location>
        <begin position="735"/>
        <end position="744"/>
    </location>
</feature>
<feature type="compositionally biased region" description="Gly residues" evidence="5">
    <location>
        <begin position="751"/>
        <end position="766"/>
    </location>
</feature>
<evidence type="ECO:0000256" key="4">
    <source>
        <dbReference type="ARBA" id="ARBA00022801"/>
    </source>
</evidence>
<evidence type="ECO:0000256" key="1">
    <source>
        <dbReference type="ARBA" id="ARBA00022441"/>
    </source>
</evidence>
<proteinExistence type="predicted"/>
<dbReference type="InterPro" id="IPR015915">
    <property type="entry name" value="Kelch-typ_b-propeller"/>
</dbReference>
<name>A0A485KPR1_9STRA</name>
<feature type="signal peptide" evidence="6">
    <location>
        <begin position="1"/>
        <end position="17"/>
    </location>
</feature>
<organism evidence="10 11">
    <name type="scientific">Aphanomyces stellatus</name>
    <dbReference type="NCBI Taxonomy" id="120398"/>
    <lineage>
        <taxon>Eukaryota</taxon>
        <taxon>Sar</taxon>
        <taxon>Stramenopiles</taxon>
        <taxon>Oomycota</taxon>
        <taxon>Saprolegniomycetes</taxon>
        <taxon>Saprolegniales</taxon>
        <taxon>Verrucalvaceae</taxon>
        <taxon>Aphanomyces</taxon>
    </lineage>
</organism>
<feature type="chain" id="PRO_5036355446" evidence="6">
    <location>
        <begin position="18"/>
        <end position="1451"/>
    </location>
</feature>
<dbReference type="EMBL" id="VJMH01005190">
    <property type="protein sequence ID" value="KAF0699228.1"/>
    <property type="molecule type" value="Genomic_DNA"/>
</dbReference>
<feature type="domain" description="P/Homo B" evidence="8">
    <location>
        <begin position="1035"/>
        <end position="1217"/>
    </location>
</feature>
<evidence type="ECO:0000256" key="3">
    <source>
        <dbReference type="ARBA" id="ARBA00022737"/>
    </source>
</evidence>
<dbReference type="SMART" id="SM00060">
    <property type="entry name" value="FN3"/>
    <property type="match status" value="4"/>
</dbReference>
<dbReference type="InterPro" id="IPR006652">
    <property type="entry name" value="Kelch_1"/>
</dbReference>
<evidence type="ECO:0000256" key="5">
    <source>
        <dbReference type="SAM" id="MobiDB-lite"/>
    </source>
</evidence>
<feature type="domain" description="Fibronectin type-III" evidence="7">
    <location>
        <begin position="807"/>
        <end position="901"/>
    </location>
</feature>
<evidence type="ECO:0000259" key="8">
    <source>
        <dbReference type="PROSITE" id="PS51829"/>
    </source>
</evidence>
<dbReference type="Gene3D" id="2.60.40.10">
    <property type="entry name" value="Immunoglobulins"/>
    <property type="match status" value="4"/>
</dbReference>
<keyword evidence="2" id="KW-0645">Protease</keyword>
<dbReference type="Gene3D" id="2.120.10.80">
    <property type="entry name" value="Kelch-type beta propeller"/>
    <property type="match status" value="3"/>
</dbReference>
<dbReference type="SUPFAM" id="SSF49265">
    <property type="entry name" value="Fibronectin type III"/>
    <property type="match status" value="2"/>
</dbReference>
<evidence type="ECO:0000256" key="2">
    <source>
        <dbReference type="ARBA" id="ARBA00022670"/>
    </source>
</evidence>
<dbReference type="PROSITE" id="PS51829">
    <property type="entry name" value="P_HOMO_B"/>
    <property type="match status" value="1"/>
</dbReference>
<evidence type="ECO:0000313" key="11">
    <source>
        <dbReference type="Proteomes" id="UP000332933"/>
    </source>
</evidence>
<feature type="domain" description="Fibronectin type-III" evidence="7">
    <location>
        <begin position="23"/>
        <end position="126"/>
    </location>
</feature>
<keyword evidence="4" id="KW-0378">Hydrolase</keyword>
<dbReference type="PANTHER" id="PTHR46093">
    <property type="entry name" value="ACYL-COA-BINDING DOMAIN-CONTAINING PROTEIN 5"/>
    <property type="match status" value="1"/>
</dbReference>
<dbReference type="OrthoDB" id="73403at2759"/>
<dbReference type="Pfam" id="PF01344">
    <property type="entry name" value="Kelch_1"/>
    <property type="match status" value="1"/>
</dbReference>
<dbReference type="InterPro" id="IPR002884">
    <property type="entry name" value="P_dom"/>
</dbReference>
<keyword evidence="1" id="KW-0880">Kelch repeat</keyword>
<dbReference type="Proteomes" id="UP000332933">
    <property type="component" value="Unassembled WGS sequence"/>
</dbReference>
<keyword evidence="6" id="KW-0732">Signal</keyword>
<feature type="domain" description="Fibronectin type-III" evidence="7">
    <location>
        <begin position="256"/>
        <end position="348"/>
    </location>
</feature>
<dbReference type="PANTHER" id="PTHR46093:SF18">
    <property type="entry name" value="FIBRONECTIN TYPE-III DOMAIN-CONTAINING PROTEIN"/>
    <property type="match status" value="1"/>
</dbReference>
<dbReference type="GO" id="GO:0006508">
    <property type="term" value="P:proteolysis"/>
    <property type="evidence" value="ECO:0007669"/>
    <property type="project" value="UniProtKB-KW"/>
</dbReference>
<dbReference type="SUPFAM" id="SSF117281">
    <property type="entry name" value="Kelch motif"/>
    <property type="match status" value="2"/>
</dbReference>
<dbReference type="InterPro" id="IPR036116">
    <property type="entry name" value="FN3_sf"/>
</dbReference>
<protein>
    <submittedName>
        <fullName evidence="10">Aste57867_10193 protein</fullName>
    </submittedName>
</protein>
<dbReference type="InterPro" id="IPR013783">
    <property type="entry name" value="Ig-like_fold"/>
</dbReference>
<feature type="domain" description="Fibronectin type-III" evidence="7">
    <location>
        <begin position="352"/>
        <end position="446"/>
    </location>
</feature>
<dbReference type="EMBL" id="CAADRA010005211">
    <property type="protein sequence ID" value="VFT87069.1"/>
    <property type="molecule type" value="Genomic_DNA"/>
</dbReference>